<reference evidence="1" key="1">
    <citation type="journal article" date="2020" name="mSystems">
        <title>Genome- and Community-Level Interaction Insights into Carbon Utilization and Element Cycling Functions of Hydrothermarchaeota in Hydrothermal Sediment.</title>
        <authorList>
            <person name="Zhou Z."/>
            <person name="Liu Y."/>
            <person name="Xu W."/>
            <person name="Pan J."/>
            <person name="Luo Z.H."/>
            <person name="Li M."/>
        </authorList>
    </citation>
    <scope>NUCLEOTIDE SEQUENCE [LARGE SCALE GENOMIC DNA]</scope>
    <source>
        <strain evidence="1">SpSt-456</strain>
    </source>
</reference>
<name>A0A832EJP5_9BACT</name>
<gene>
    <name evidence="1" type="ORF">ENS06_10580</name>
</gene>
<sequence>MMKTSGSCPRIPLVYKEWVPVPPRFAAYVWDPLDGKAPLEDLVHKVLVYGNFEDIREIYALYPQAVFHVALTYSDIHRGVRYWIKEWSREHGGGTP</sequence>
<protein>
    <submittedName>
        <fullName evidence="1">Uncharacterized protein</fullName>
    </submittedName>
</protein>
<accession>A0A832EJP5</accession>
<dbReference type="EMBL" id="DSTK01000033">
    <property type="protein sequence ID" value="HFK97749.1"/>
    <property type="molecule type" value="Genomic_DNA"/>
</dbReference>
<evidence type="ECO:0000313" key="1">
    <source>
        <dbReference type="EMBL" id="HFK97749.1"/>
    </source>
</evidence>
<dbReference type="AlphaFoldDB" id="A0A832EJP5"/>
<proteinExistence type="predicted"/>
<organism evidence="1">
    <name type="scientific">Desulfacinum infernum</name>
    <dbReference type="NCBI Taxonomy" id="35837"/>
    <lineage>
        <taxon>Bacteria</taxon>
        <taxon>Pseudomonadati</taxon>
        <taxon>Thermodesulfobacteriota</taxon>
        <taxon>Syntrophobacteria</taxon>
        <taxon>Syntrophobacterales</taxon>
        <taxon>Syntrophobacteraceae</taxon>
        <taxon>Desulfacinum</taxon>
    </lineage>
</organism>
<comment type="caution">
    <text evidence="1">The sequence shown here is derived from an EMBL/GenBank/DDBJ whole genome shotgun (WGS) entry which is preliminary data.</text>
</comment>